<dbReference type="PANTHER" id="PTHR35535:SF1">
    <property type="entry name" value="HEAT SHOCK PROTEIN HSLJ"/>
    <property type="match status" value="1"/>
</dbReference>
<reference evidence="4 5" key="1">
    <citation type="submission" date="2024-07" db="EMBL/GenBank/DDBJ databases">
        <title>Luteimonas salilacus sp. nov., isolated from the shore soil of Salt Lake in Tibet of China.</title>
        <authorList>
            <person name="Zhang X."/>
            <person name="Li A."/>
        </authorList>
    </citation>
    <scope>NUCLEOTIDE SEQUENCE [LARGE SCALE GENOMIC DNA]</scope>
    <source>
        <strain evidence="4 5">B3-2-R+30</strain>
    </source>
</reference>
<keyword evidence="5" id="KW-1185">Reference proteome</keyword>
<protein>
    <submittedName>
        <fullName evidence="4">DUF4377 domain-containing protein</fullName>
    </submittedName>
</protein>
<evidence type="ECO:0000313" key="5">
    <source>
        <dbReference type="Proteomes" id="UP001566331"/>
    </source>
</evidence>
<name>A0ABV4HTX3_9GAMM</name>
<dbReference type="InterPro" id="IPR005184">
    <property type="entry name" value="DUF306_Meta_HslJ"/>
</dbReference>
<proteinExistence type="predicted"/>
<keyword evidence="1" id="KW-0732">Signal</keyword>
<accession>A0ABV4HTX3</accession>
<evidence type="ECO:0000313" key="4">
    <source>
        <dbReference type="EMBL" id="MEZ0475236.1"/>
    </source>
</evidence>
<dbReference type="InterPro" id="IPR038670">
    <property type="entry name" value="HslJ-like_sf"/>
</dbReference>
<feature type="domain" description="DUF4377" evidence="3">
    <location>
        <begin position="181"/>
        <end position="266"/>
    </location>
</feature>
<feature type="chain" id="PRO_5046397213" evidence="1">
    <location>
        <begin position="22"/>
        <end position="270"/>
    </location>
</feature>
<dbReference type="Gene3D" id="2.40.128.270">
    <property type="match status" value="1"/>
</dbReference>
<dbReference type="Pfam" id="PF03724">
    <property type="entry name" value="META"/>
    <property type="match status" value="1"/>
</dbReference>
<dbReference type="PANTHER" id="PTHR35535">
    <property type="entry name" value="HEAT SHOCK PROTEIN HSLJ"/>
    <property type="match status" value="1"/>
</dbReference>
<feature type="signal peptide" evidence="1">
    <location>
        <begin position="1"/>
        <end position="21"/>
    </location>
</feature>
<comment type="caution">
    <text evidence="4">The sequence shown here is derived from an EMBL/GenBank/DDBJ whole genome shotgun (WGS) entry which is preliminary data.</text>
</comment>
<feature type="domain" description="DUF306" evidence="2">
    <location>
        <begin position="72"/>
        <end position="161"/>
    </location>
</feature>
<gene>
    <name evidence="4" type="ORF">AB6713_11500</name>
</gene>
<dbReference type="InterPro" id="IPR053147">
    <property type="entry name" value="Hsp_HslJ-like"/>
</dbReference>
<organism evidence="4 5">
    <name type="scientific">Luteimonas salinilitoris</name>
    <dbReference type="NCBI Taxonomy" id="3237697"/>
    <lineage>
        <taxon>Bacteria</taxon>
        <taxon>Pseudomonadati</taxon>
        <taxon>Pseudomonadota</taxon>
        <taxon>Gammaproteobacteria</taxon>
        <taxon>Lysobacterales</taxon>
        <taxon>Lysobacteraceae</taxon>
        <taxon>Luteimonas</taxon>
    </lineage>
</organism>
<sequence>MTRRLPLSLLLPFALAACAPADPPAASAPAPASTPATAAAAPVGGDRLEAYHWRLRDAVAADGSRIDALFASAERPLQLDFADGRLGVSGGCNRIGGSYTREGDTLRVGELMQTLMGCDQPLMAQDAAVNARLQGELQLRLDDGDPPTLALATADGDRLRFEGAATADTRYGGAGETVFLEVAAQRVACNHPLIPDMQCLRVREVQYDVQGLKAGAPGEWQPLYEEIEGYTHEPGVRNVLRVKRYAIENPPADASSIAYVLDMTVESSVE</sequence>
<dbReference type="RefSeq" id="WP_370564674.1">
    <property type="nucleotide sequence ID" value="NZ_JBFWIB010000009.1"/>
</dbReference>
<evidence type="ECO:0000259" key="3">
    <source>
        <dbReference type="Pfam" id="PF14302"/>
    </source>
</evidence>
<evidence type="ECO:0000259" key="2">
    <source>
        <dbReference type="Pfam" id="PF03724"/>
    </source>
</evidence>
<dbReference type="PROSITE" id="PS51257">
    <property type="entry name" value="PROKAR_LIPOPROTEIN"/>
    <property type="match status" value="1"/>
</dbReference>
<dbReference type="EMBL" id="JBFWIC010000014">
    <property type="protein sequence ID" value="MEZ0475236.1"/>
    <property type="molecule type" value="Genomic_DNA"/>
</dbReference>
<evidence type="ECO:0000256" key="1">
    <source>
        <dbReference type="SAM" id="SignalP"/>
    </source>
</evidence>
<dbReference type="Proteomes" id="UP001566331">
    <property type="component" value="Unassembled WGS sequence"/>
</dbReference>
<dbReference type="InterPro" id="IPR025485">
    <property type="entry name" value="DUF4377"/>
</dbReference>
<dbReference type="Pfam" id="PF14302">
    <property type="entry name" value="DUF4377"/>
    <property type="match status" value="1"/>
</dbReference>